<dbReference type="Proteomes" id="UP001054252">
    <property type="component" value="Unassembled WGS sequence"/>
</dbReference>
<dbReference type="PANTHER" id="PTHR13031">
    <property type="entry name" value="RIBONUCLEASE P SUBUNIT P30"/>
    <property type="match status" value="1"/>
</dbReference>
<sequence length="69" mass="7724">MISNAKCLCRTLIPIALRRKHFFKEAIRNELISSSGKCDSVDMPKWDPISSGEGDLILEVTSIFASLRN</sequence>
<evidence type="ECO:0000313" key="1">
    <source>
        <dbReference type="EMBL" id="GKV01076.1"/>
    </source>
</evidence>
<dbReference type="GO" id="GO:0003723">
    <property type="term" value="F:RNA binding"/>
    <property type="evidence" value="ECO:0007669"/>
    <property type="project" value="TreeGrafter"/>
</dbReference>
<keyword evidence="2" id="KW-1185">Reference proteome</keyword>
<dbReference type="PANTHER" id="PTHR13031:SF0">
    <property type="entry name" value="RIBONUCLEASE P PROTEIN SUBUNIT P30"/>
    <property type="match status" value="1"/>
</dbReference>
<accession>A0AAV5IMQ4</accession>
<dbReference type="GO" id="GO:0005655">
    <property type="term" value="C:nucleolar ribonuclease P complex"/>
    <property type="evidence" value="ECO:0007669"/>
    <property type="project" value="TreeGrafter"/>
</dbReference>
<proteinExistence type="predicted"/>
<dbReference type="InterPro" id="IPR002738">
    <property type="entry name" value="RNase_P_p30"/>
</dbReference>
<dbReference type="AlphaFoldDB" id="A0AAV5IMQ4"/>
<evidence type="ECO:0000313" key="2">
    <source>
        <dbReference type="Proteomes" id="UP001054252"/>
    </source>
</evidence>
<gene>
    <name evidence="1" type="ORF">SLEP1_g13666</name>
</gene>
<dbReference type="GO" id="GO:0008033">
    <property type="term" value="P:tRNA processing"/>
    <property type="evidence" value="ECO:0007669"/>
    <property type="project" value="InterPro"/>
</dbReference>
<comment type="caution">
    <text evidence="1">The sequence shown here is derived from an EMBL/GenBank/DDBJ whole genome shotgun (WGS) entry which is preliminary data.</text>
</comment>
<protein>
    <submittedName>
        <fullName evidence="1">Uncharacterized protein</fullName>
    </submittedName>
</protein>
<organism evidence="1 2">
    <name type="scientific">Rubroshorea leprosula</name>
    <dbReference type="NCBI Taxonomy" id="152421"/>
    <lineage>
        <taxon>Eukaryota</taxon>
        <taxon>Viridiplantae</taxon>
        <taxon>Streptophyta</taxon>
        <taxon>Embryophyta</taxon>
        <taxon>Tracheophyta</taxon>
        <taxon>Spermatophyta</taxon>
        <taxon>Magnoliopsida</taxon>
        <taxon>eudicotyledons</taxon>
        <taxon>Gunneridae</taxon>
        <taxon>Pentapetalae</taxon>
        <taxon>rosids</taxon>
        <taxon>malvids</taxon>
        <taxon>Malvales</taxon>
        <taxon>Dipterocarpaceae</taxon>
        <taxon>Rubroshorea</taxon>
    </lineage>
</organism>
<dbReference type="EMBL" id="BPVZ01000016">
    <property type="protein sequence ID" value="GKV01076.1"/>
    <property type="molecule type" value="Genomic_DNA"/>
</dbReference>
<name>A0AAV5IMQ4_9ROSI</name>
<reference evidence="1 2" key="1">
    <citation type="journal article" date="2021" name="Commun. Biol.">
        <title>The genome of Shorea leprosula (Dipterocarpaceae) highlights the ecological relevance of drought in aseasonal tropical rainforests.</title>
        <authorList>
            <person name="Ng K.K.S."/>
            <person name="Kobayashi M.J."/>
            <person name="Fawcett J.A."/>
            <person name="Hatakeyama M."/>
            <person name="Paape T."/>
            <person name="Ng C.H."/>
            <person name="Ang C.C."/>
            <person name="Tnah L.H."/>
            <person name="Lee C.T."/>
            <person name="Nishiyama T."/>
            <person name="Sese J."/>
            <person name="O'Brien M.J."/>
            <person name="Copetti D."/>
            <person name="Mohd Noor M.I."/>
            <person name="Ong R.C."/>
            <person name="Putra M."/>
            <person name="Sireger I.Z."/>
            <person name="Indrioko S."/>
            <person name="Kosugi Y."/>
            <person name="Izuno A."/>
            <person name="Isagi Y."/>
            <person name="Lee S.L."/>
            <person name="Shimizu K.K."/>
        </authorList>
    </citation>
    <scope>NUCLEOTIDE SEQUENCE [LARGE SCALE GENOMIC DNA]</scope>
    <source>
        <strain evidence="1">214</strain>
    </source>
</reference>